<dbReference type="Gene3D" id="3.30.930.10">
    <property type="entry name" value="Bira Bifunctional Protein, Domain 2"/>
    <property type="match status" value="1"/>
</dbReference>
<comment type="catalytic activity">
    <reaction evidence="5">
        <text>D-beta-lysine + L-lysyl-[protein] + ATP = N(6)-((3R)-3,6-diaminohexanoyl)-L-lysyl-[protein] + AMP + diphosphate + H(+)</text>
        <dbReference type="Rhea" id="RHEA:83435"/>
        <dbReference type="Rhea" id="RHEA-COMP:9752"/>
        <dbReference type="Rhea" id="RHEA-COMP:20131"/>
        <dbReference type="ChEBI" id="CHEBI:15378"/>
        <dbReference type="ChEBI" id="CHEBI:29969"/>
        <dbReference type="ChEBI" id="CHEBI:30616"/>
        <dbReference type="ChEBI" id="CHEBI:33019"/>
        <dbReference type="ChEBI" id="CHEBI:84138"/>
        <dbReference type="ChEBI" id="CHEBI:156053"/>
        <dbReference type="ChEBI" id="CHEBI:456215"/>
    </reaction>
    <physiologicalReaction direction="left-to-right" evidence="5">
        <dbReference type="Rhea" id="RHEA:83436"/>
    </physiologicalReaction>
</comment>
<evidence type="ECO:0000259" key="6">
    <source>
        <dbReference type="PROSITE" id="PS50862"/>
    </source>
</evidence>
<dbReference type="SUPFAM" id="SSF55681">
    <property type="entry name" value="Class II aaRS and biotin synthetases"/>
    <property type="match status" value="1"/>
</dbReference>
<feature type="domain" description="Aminoacyl-transfer RNA synthetases class-II family profile" evidence="6">
    <location>
        <begin position="26"/>
        <end position="314"/>
    </location>
</feature>
<keyword evidence="8" id="KW-1185">Reference proteome</keyword>
<dbReference type="InterPro" id="IPR004364">
    <property type="entry name" value="Aa-tRNA-synt_II"/>
</dbReference>
<comment type="caution">
    <text evidence="7">The sequence shown here is derived from an EMBL/GenBank/DDBJ whole genome shotgun (WGS) entry which is preliminary data.</text>
</comment>
<dbReference type="PANTHER" id="PTHR42918">
    <property type="entry name" value="LYSYL-TRNA SYNTHETASE"/>
    <property type="match status" value="1"/>
</dbReference>
<name>A0A6N8FDF9_9GAMM</name>
<dbReference type="InterPro" id="IPR018149">
    <property type="entry name" value="Lys-tRNA-synth_II_C"/>
</dbReference>
<dbReference type="GO" id="GO:0006430">
    <property type="term" value="P:lysyl-tRNA aminoacylation"/>
    <property type="evidence" value="ECO:0007669"/>
    <property type="project" value="InterPro"/>
</dbReference>
<dbReference type="GO" id="GO:0004824">
    <property type="term" value="F:lysine-tRNA ligase activity"/>
    <property type="evidence" value="ECO:0007669"/>
    <property type="project" value="InterPro"/>
</dbReference>
<dbReference type="InterPro" id="IPR006195">
    <property type="entry name" value="aa-tRNA-synth_II"/>
</dbReference>
<dbReference type="PRINTS" id="PR00982">
    <property type="entry name" value="TRNASYNTHLYS"/>
</dbReference>
<evidence type="ECO:0000256" key="3">
    <source>
        <dbReference type="ARBA" id="ARBA00022741"/>
    </source>
</evidence>
<dbReference type="GO" id="GO:0005829">
    <property type="term" value="C:cytosol"/>
    <property type="evidence" value="ECO:0007669"/>
    <property type="project" value="TreeGrafter"/>
</dbReference>
<keyword evidence="2 7" id="KW-0436">Ligase</keyword>
<comment type="subunit">
    <text evidence="1">Homodimer.</text>
</comment>
<keyword evidence="7" id="KW-0648">Protein biosynthesis</keyword>
<dbReference type="PROSITE" id="PS50862">
    <property type="entry name" value="AA_TRNA_LIGASE_II"/>
    <property type="match status" value="1"/>
</dbReference>
<evidence type="ECO:0000256" key="4">
    <source>
        <dbReference type="ARBA" id="ARBA00022840"/>
    </source>
</evidence>
<dbReference type="Pfam" id="PF00152">
    <property type="entry name" value="tRNA-synt_2"/>
    <property type="match status" value="1"/>
</dbReference>
<proteinExistence type="predicted"/>
<dbReference type="InterPro" id="IPR045864">
    <property type="entry name" value="aa-tRNA-synth_II/BPL/LPL"/>
</dbReference>
<dbReference type="EMBL" id="WOCD01000005">
    <property type="protein sequence ID" value="MUH73257.1"/>
    <property type="molecule type" value="Genomic_DNA"/>
</dbReference>
<dbReference type="FunFam" id="3.30.930.10:FF:000017">
    <property type="entry name" value="Elongation factor P--(R)-beta-lysine ligase"/>
    <property type="match status" value="1"/>
</dbReference>
<dbReference type="NCBIfam" id="NF006828">
    <property type="entry name" value="PRK09350.1"/>
    <property type="match status" value="1"/>
</dbReference>
<dbReference type="EC" id="6.3.1.-" evidence="7"/>
<dbReference type="PANTHER" id="PTHR42918:SF6">
    <property type="entry name" value="ELONGATION FACTOR P--(R)-BETA-LYSINE LIGASE"/>
    <property type="match status" value="1"/>
</dbReference>
<evidence type="ECO:0000256" key="1">
    <source>
        <dbReference type="ARBA" id="ARBA00011738"/>
    </source>
</evidence>
<dbReference type="Proteomes" id="UP000439994">
    <property type="component" value="Unassembled WGS sequence"/>
</dbReference>
<keyword evidence="3" id="KW-0547">Nucleotide-binding</keyword>
<accession>A0A6N8FDF9</accession>
<dbReference type="GO" id="GO:0005524">
    <property type="term" value="F:ATP binding"/>
    <property type="evidence" value="ECO:0007669"/>
    <property type="project" value="UniProtKB-KW"/>
</dbReference>
<dbReference type="AlphaFoldDB" id="A0A6N8FDF9"/>
<sequence length="332" mass="37842">MNNSTSWQPSSNIETLKQRAAFISDIRHFFASRHVVEVETPLLSQGTVTDVHLDAFNTNFEHDTSGENKTLYLQTSPEFAMKRLLCAGSGPIFQISKAFRNETAGRFHNPEFTMLEWYRPDFDEHQLMDELDDLLQHLLNCERGLRVNYQQVFIETLGIDPMQESLEELKVVVLSHSPNDDWVEAETNKDTLLQWLFSILIEPTLGFDPKSKSWQPCFVYDFPSSQAALAKVNSENEQVSHRFELYFKGVELANGYFELQSEVEQLQRFEKDNQQRLSINKAAKPIDHNLIDALTVGLPSCAGVAVGIDRLFMLKVGAKSIADVISFDVSRC</sequence>
<dbReference type="OrthoDB" id="9802326at2"/>
<dbReference type="GO" id="GO:0003746">
    <property type="term" value="F:translation elongation factor activity"/>
    <property type="evidence" value="ECO:0007669"/>
    <property type="project" value="UniProtKB-KW"/>
</dbReference>
<keyword evidence="7" id="KW-0251">Elongation factor</keyword>
<dbReference type="InterPro" id="IPR004525">
    <property type="entry name" value="EpmA"/>
</dbReference>
<evidence type="ECO:0000313" key="8">
    <source>
        <dbReference type="Proteomes" id="UP000439994"/>
    </source>
</evidence>
<evidence type="ECO:0000313" key="7">
    <source>
        <dbReference type="EMBL" id="MUH73257.1"/>
    </source>
</evidence>
<dbReference type="NCBIfam" id="TIGR00462">
    <property type="entry name" value="genX"/>
    <property type="match status" value="1"/>
</dbReference>
<protein>
    <submittedName>
        <fullName evidence="7">Elongation factor P--(R)-beta-lysine ligase</fullName>
        <ecNumber evidence="7">6.3.1.-</ecNumber>
    </submittedName>
</protein>
<reference evidence="7 8" key="1">
    <citation type="submission" date="2019-11" db="EMBL/GenBank/DDBJ databases">
        <title>P. haliotis isolates from Z. marina roots.</title>
        <authorList>
            <person name="Cohen M."/>
            <person name="Jospin G."/>
            <person name="Eisen J.A."/>
            <person name="Coil D.A."/>
        </authorList>
    </citation>
    <scope>NUCLEOTIDE SEQUENCE [LARGE SCALE GENOMIC DNA]</scope>
    <source>
        <strain evidence="7 8">UCD-MCMsp1aY</strain>
    </source>
</reference>
<gene>
    <name evidence="7" type="primary">epmA</name>
    <name evidence="7" type="ORF">GNP35_12645</name>
</gene>
<organism evidence="7 8">
    <name type="scientific">Psychrosphaera haliotis</name>
    <dbReference type="NCBI Taxonomy" id="555083"/>
    <lineage>
        <taxon>Bacteria</taxon>
        <taxon>Pseudomonadati</taxon>
        <taxon>Pseudomonadota</taxon>
        <taxon>Gammaproteobacteria</taxon>
        <taxon>Alteromonadales</taxon>
        <taxon>Pseudoalteromonadaceae</taxon>
        <taxon>Psychrosphaera</taxon>
    </lineage>
</organism>
<evidence type="ECO:0000256" key="2">
    <source>
        <dbReference type="ARBA" id="ARBA00022598"/>
    </source>
</evidence>
<evidence type="ECO:0000256" key="5">
    <source>
        <dbReference type="ARBA" id="ARBA00052794"/>
    </source>
</evidence>
<keyword evidence="4" id="KW-0067">ATP-binding</keyword>
<dbReference type="RefSeq" id="WP_155696451.1">
    <property type="nucleotide sequence ID" value="NZ_WOCD01000005.1"/>
</dbReference>
<dbReference type="GO" id="GO:0000049">
    <property type="term" value="F:tRNA binding"/>
    <property type="evidence" value="ECO:0007669"/>
    <property type="project" value="TreeGrafter"/>
</dbReference>